<evidence type="ECO:0000313" key="3">
    <source>
        <dbReference type="Proteomes" id="UP000317355"/>
    </source>
</evidence>
<dbReference type="PANTHER" id="PTHR40590">
    <property type="entry name" value="CYTOPLASMIC PROTEIN-RELATED"/>
    <property type="match status" value="1"/>
</dbReference>
<evidence type="ECO:0000256" key="1">
    <source>
        <dbReference type="SAM" id="SignalP"/>
    </source>
</evidence>
<gene>
    <name evidence="2" type="ORF">FHK82_10130</name>
</gene>
<dbReference type="Proteomes" id="UP000317355">
    <property type="component" value="Unassembled WGS sequence"/>
</dbReference>
<comment type="caution">
    <text evidence="2">The sequence shown here is derived from an EMBL/GenBank/DDBJ whole genome shotgun (WGS) entry which is preliminary data.</text>
</comment>
<evidence type="ECO:0000313" key="2">
    <source>
        <dbReference type="EMBL" id="TVT54542.1"/>
    </source>
</evidence>
<sequence length="297" mass="33428">MMKTVRRLFCGIFVLTAFSLVWQHRAMAEDAPFTYGLLFKIEQTGTPASYLFGTIHSEDERVLAFPREVNEAFEAAGTLYVEVDMDPVNLLASMTAMFIDDGRELSQILGSSLYQETVNAASTLGLPEVAIRHYKPWALAMMLSMPPAKSGQFMDLVLYQRAIQMNKKVAGLETVREQLDLFDKLDEADQVTFLRETLNNLDQLPTIFQALLESYLKRDLGALMALNDQMLQEGDAQLGEKFQLAVVDERNLRMANRLEVPLAQGGLFVAVGALHLPGEKGLLRLLEQRGYRVVRIY</sequence>
<name>A0A558D0K5_9GAMM</name>
<feature type="signal peptide" evidence="1">
    <location>
        <begin position="1"/>
        <end position="28"/>
    </location>
</feature>
<feature type="chain" id="PRO_5021853708" evidence="1">
    <location>
        <begin position="29"/>
        <end position="297"/>
    </location>
</feature>
<dbReference type="CDD" id="cd14789">
    <property type="entry name" value="Tiki"/>
    <property type="match status" value="1"/>
</dbReference>
<organism evidence="2 3">
    <name type="scientific">Sedimenticola thiotaurini</name>
    <dbReference type="NCBI Taxonomy" id="1543721"/>
    <lineage>
        <taxon>Bacteria</taxon>
        <taxon>Pseudomonadati</taxon>
        <taxon>Pseudomonadota</taxon>
        <taxon>Gammaproteobacteria</taxon>
        <taxon>Chromatiales</taxon>
        <taxon>Sedimenticolaceae</taxon>
        <taxon>Sedimenticola</taxon>
    </lineage>
</organism>
<reference evidence="2 3" key="1">
    <citation type="submission" date="2019-07" db="EMBL/GenBank/DDBJ databases">
        <title>The pathways for chlorine oxyanion respiration interact through the shared metabolite chlorate.</title>
        <authorList>
            <person name="Barnum T.P."/>
            <person name="Cheng Y."/>
            <person name="Hill K.A."/>
            <person name="Lucas L.N."/>
            <person name="Carlson H.K."/>
            <person name="Coates J.D."/>
        </authorList>
    </citation>
    <scope>NUCLEOTIDE SEQUENCE [LARGE SCALE GENOMIC DNA]</scope>
    <source>
        <strain evidence="2">BK-3</strain>
    </source>
</reference>
<protein>
    <submittedName>
        <fullName evidence="2">TraB/GumN family protein</fullName>
    </submittedName>
</protein>
<dbReference type="AlphaFoldDB" id="A0A558D0K5"/>
<dbReference type="InterPro" id="IPR002816">
    <property type="entry name" value="TraB/PrgY/GumN_fam"/>
</dbReference>
<dbReference type="EMBL" id="VMRY01000041">
    <property type="protein sequence ID" value="TVT54542.1"/>
    <property type="molecule type" value="Genomic_DNA"/>
</dbReference>
<dbReference type="InterPro" id="IPR047111">
    <property type="entry name" value="YbaP-like"/>
</dbReference>
<dbReference type="Pfam" id="PF01963">
    <property type="entry name" value="TraB_PrgY_gumN"/>
    <property type="match status" value="1"/>
</dbReference>
<keyword evidence="1" id="KW-0732">Signal</keyword>
<accession>A0A558D0K5</accession>
<proteinExistence type="predicted"/>
<dbReference type="PANTHER" id="PTHR40590:SF1">
    <property type="entry name" value="CYTOPLASMIC PROTEIN"/>
    <property type="match status" value="1"/>
</dbReference>